<protein>
    <recommendedName>
        <fullName evidence="3">Ribosome-recycling factor</fullName>
        <shortName evidence="3">RRF</shortName>
    </recommendedName>
    <alternativeName>
        <fullName evidence="3">Ribosome-releasing factor</fullName>
    </alternativeName>
</protein>
<keyword evidence="2 3" id="KW-0648">Protein biosynthesis</keyword>
<dbReference type="HAMAP" id="MF_00040">
    <property type="entry name" value="RRF"/>
    <property type="match status" value="1"/>
</dbReference>
<feature type="domain" description="Ribosome recycling factor" evidence="4">
    <location>
        <begin position="22"/>
        <end position="185"/>
    </location>
</feature>
<evidence type="ECO:0000313" key="6">
    <source>
        <dbReference type="Proteomes" id="UP001156903"/>
    </source>
</evidence>
<name>A0ABQ6BZ15_9BURK</name>
<organism evidence="5 6">
    <name type="scientific">Hydrogenophaga electricum</name>
    <dbReference type="NCBI Taxonomy" id="1230953"/>
    <lineage>
        <taxon>Bacteria</taxon>
        <taxon>Pseudomonadati</taxon>
        <taxon>Pseudomonadota</taxon>
        <taxon>Betaproteobacteria</taxon>
        <taxon>Burkholderiales</taxon>
        <taxon>Comamonadaceae</taxon>
        <taxon>Hydrogenophaga</taxon>
    </lineage>
</organism>
<evidence type="ECO:0000256" key="1">
    <source>
        <dbReference type="ARBA" id="ARBA00005912"/>
    </source>
</evidence>
<dbReference type="Gene3D" id="1.10.132.20">
    <property type="entry name" value="Ribosome-recycling factor"/>
    <property type="match status" value="1"/>
</dbReference>
<dbReference type="Gene3D" id="3.30.1360.40">
    <property type="match status" value="1"/>
</dbReference>
<dbReference type="Pfam" id="PF01765">
    <property type="entry name" value="RRF"/>
    <property type="match status" value="1"/>
</dbReference>
<evidence type="ECO:0000256" key="2">
    <source>
        <dbReference type="ARBA" id="ARBA00022917"/>
    </source>
</evidence>
<keyword evidence="3" id="KW-0963">Cytoplasm</keyword>
<comment type="similarity">
    <text evidence="1 3">Belongs to the RRF family.</text>
</comment>
<keyword evidence="6" id="KW-1185">Reference proteome</keyword>
<evidence type="ECO:0000256" key="3">
    <source>
        <dbReference type="HAMAP-Rule" id="MF_00040"/>
    </source>
</evidence>
<comment type="function">
    <text evidence="3">Responsible for the release of ribosomes from messenger RNA at the termination of protein biosynthesis. May increase the efficiency of translation by recycling ribosomes from one round of translation to another.</text>
</comment>
<accession>A0ABQ6BZ15</accession>
<reference evidence="6" key="1">
    <citation type="journal article" date="2019" name="Int. J. Syst. Evol. Microbiol.">
        <title>The Global Catalogue of Microorganisms (GCM) 10K type strain sequencing project: providing services to taxonomists for standard genome sequencing and annotation.</title>
        <authorList>
            <consortium name="The Broad Institute Genomics Platform"/>
            <consortium name="The Broad Institute Genome Sequencing Center for Infectious Disease"/>
            <person name="Wu L."/>
            <person name="Ma J."/>
        </authorList>
    </citation>
    <scope>NUCLEOTIDE SEQUENCE [LARGE SCALE GENOMIC DNA]</scope>
    <source>
        <strain evidence="6">NBRC 109341</strain>
    </source>
</reference>
<proteinExistence type="inferred from homology"/>
<evidence type="ECO:0000259" key="4">
    <source>
        <dbReference type="Pfam" id="PF01765"/>
    </source>
</evidence>
<dbReference type="InterPro" id="IPR002661">
    <property type="entry name" value="Ribosome_recyc_fac"/>
</dbReference>
<comment type="caution">
    <text evidence="5">The sequence shown here is derived from an EMBL/GenBank/DDBJ whole genome shotgun (WGS) entry which is preliminary data.</text>
</comment>
<dbReference type="RefSeq" id="WP_234264736.1">
    <property type="nucleotide sequence ID" value="NZ_BSPB01000002.1"/>
</dbReference>
<evidence type="ECO:0000313" key="5">
    <source>
        <dbReference type="EMBL" id="GLS12885.1"/>
    </source>
</evidence>
<dbReference type="SUPFAM" id="SSF55194">
    <property type="entry name" value="Ribosome recycling factor, RRF"/>
    <property type="match status" value="1"/>
</dbReference>
<gene>
    <name evidence="3 5" type="primary">frr</name>
    <name evidence="5" type="ORF">GCM10007935_03130</name>
</gene>
<sequence>MSSIPEIRKTAEHKMQQSLEALKASLAKIRTGRANPQILDTVHVDYYGSMLPLSQVANLSLLDSRTIGVSPWEKGLGAKIEKAIRESDLGLNPQSQGDLIRVPIPPMTEERRRELTKVVKHEGENAKVAIRNLRRDANEHVKKLLKDKLVSEDDERRAQDDVQKLTDRMIVEVDKLVAAKDQDIMAV</sequence>
<dbReference type="InterPro" id="IPR036191">
    <property type="entry name" value="RRF_sf"/>
</dbReference>
<dbReference type="CDD" id="cd00520">
    <property type="entry name" value="RRF"/>
    <property type="match status" value="1"/>
</dbReference>
<dbReference type="PANTHER" id="PTHR20982">
    <property type="entry name" value="RIBOSOME RECYCLING FACTOR"/>
    <property type="match status" value="1"/>
</dbReference>
<comment type="subcellular location">
    <subcellularLocation>
        <location evidence="3">Cytoplasm</location>
    </subcellularLocation>
</comment>
<dbReference type="EMBL" id="BSPB01000002">
    <property type="protein sequence ID" value="GLS12885.1"/>
    <property type="molecule type" value="Genomic_DNA"/>
</dbReference>
<dbReference type="PANTHER" id="PTHR20982:SF3">
    <property type="entry name" value="MITOCHONDRIAL RIBOSOME RECYCLING FACTOR PSEUDO 1"/>
    <property type="match status" value="1"/>
</dbReference>
<dbReference type="NCBIfam" id="TIGR00496">
    <property type="entry name" value="frr"/>
    <property type="match status" value="1"/>
</dbReference>
<dbReference type="InterPro" id="IPR023584">
    <property type="entry name" value="Ribosome_recyc_fac_dom"/>
</dbReference>
<dbReference type="Proteomes" id="UP001156903">
    <property type="component" value="Unassembled WGS sequence"/>
</dbReference>